<name>D4G8B6_RIEPU</name>
<keyword evidence="7 12" id="KW-0812">Transmembrane</keyword>
<dbReference type="GO" id="GO:0006465">
    <property type="term" value="P:signal peptide processing"/>
    <property type="evidence" value="ECO:0007669"/>
    <property type="project" value="InterPro"/>
</dbReference>
<proteinExistence type="inferred from homology"/>
<reference evidence="14" key="1">
    <citation type="submission" date="2008-05" db="EMBL/GenBank/DDBJ databases">
        <title>Genome sequence of Riesia pediculicola USDA.</title>
        <authorList>
            <person name="Kirkness E.F."/>
        </authorList>
    </citation>
    <scope>NUCLEOTIDE SEQUENCE [LARGE SCALE GENOMIC DNA]</scope>
    <source>
        <strain evidence="14">USDA</strain>
    </source>
</reference>
<gene>
    <name evidence="14" type="primary">lepB</name>
    <name evidence="14" type="ordered locus">RIEPE_0323</name>
</gene>
<dbReference type="NCBIfam" id="NF008114">
    <property type="entry name" value="PRK10861.1"/>
    <property type="match status" value="1"/>
</dbReference>
<dbReference type="SUPFAM" id="SSF51306">
    <property type="entry name" value="LexA/Signal peptidase"/>
    <property type="match status" value="1"/>
</dbReference>
<feature type="active site" evidence="11">
    <location>
        <position position="137"/>
    </location>
</feature>
<dbReference type="NCBIfam" id="TIGR02227">
    <property type="entry name" value="sigpep_I_bact"/>
    <property type="match status" value="1"/>
</dbReference>
<dbReference type="InterPro" id="IPR000223">
    <property type="entry name" value="Pept_S26A_signal_pept_1"/>
</dbReference>
<dbReference type="Gene3D" id="2.170.230.10">
    <property type="match status" value="1"/>
</dbReference>
<sequence length="313" mass="37112">MSELFSIFLNFIIILSGLLWLFFRVNSIIKKKIKKSSLILKKNDSFFKINYLSSFSSVFPLLITVFLVRSFLYEPFQIPSGSMIPSLLVGDFILVKKFSYRLINPINQSTIFKIKDPKRGDIVVFRYPMNKKMNFVKRIIGIPGDKIIYDPERKELKIFPNYLKNSQKNCIPIEYSLKKESEWVLFTDDVFFRNQQSHHKISVYDQIPKNSLRQEERVERIDRKKSYTILLTPGTYVESYYKQKFMSKNQWIIPKKNYFVMGDNRDNSSDSRNWGTITEDDLIGEVTMIWFSLNKVEHQWPNGIRLKRIGKIC</sequence>
<keyword evidence="15" id="KW-1185">Reference proteome</keyword>
<keyword evidence="12" id="KW-0645">Protease</keyword>
<evidence type="ECO:0000256" key="5">
    <source>
        <dbReference type="ARBA" id="ARBA00019232"/>
    </source>
</evidence>
<dbReference type="EC" id="3.4.21.89" evidence="4 12"/>
<comment type="catalytic activity">
    <reaction evidence="1 12">
        <text>Cleavage of hydrophobic, N-terminal signal or leader sequences from secreted and periplasmic proteins.</text>
        <dbReference type="EC" id="3.4.21.89"/>
    </reaction>
</comment>
<dbReference type="GO" id="GO:0009003">
    <property type="term" value="F:signal peptidase activity"/>
    <property type="evidence" value="ECO:0007669"/>
    <property type="project" value="UniProtKB-EC"/>
</dbReference>
<dbReference type="KEGG" id="rip:RIEPE_0323"/>
<keyword evidence="9 12" id="KW-1133">Transmembrane helix</keyword>
<dbReference type="HOGENOM" id="CLU_028723_1_1_6"/>
<dbReference type="PANTHER" id="PTHR43390:SF1">
    <property type="entry name" value="CHLOROPLAST PROCESSING PEPTIDASE"/>
    <property type="match status" value="1"/>
</dbReference>
<dbReference type="InterPro" id="IPR036286">
    <property type="entry name" value="LexA/Signal_pep-like_sf"/>
</dbReference>
<dbReference type="STRING" id="515618.RIEPE_0323"/>
<evidence type="ECO:0000256" key="8">
    <source>
        <dbReference type="ARBA" id="ARBA00022801"/>
    </source>
</evidence>
<accession>D4G8B6</accession>
<dbReference type="PRINTS" id="PR00727">
    <property type="entry name" value="LEADERPTASE"/>
</dbReference>
<evidence type="ECO:0000256" key="4">
    <source>
        <dbReference type="ARBA" id="ARBA00013208"/>
    </source>
</evidence>
<evidence type="ECO:0000256" key="9">
    <source>
        <dbReference type="ARBA" id="ARBA00022989"/>
    </source>
</evidence>
<comment type="subcellular location">
    <subcellularLocation>
        <location evidence="2">Cell membrane</location>
        <topology evidence="2">Multi-pass membrane protein</topology>
    </subcellularLocation>
    <subcellularLocation>
        <location evidence="12">Membrane</location>
        <topology evidence="12">Multi-pass membrane protein</topology>
    </subcellularLocation>
</comment>
<comment type="similarity">
    <text evidence="3 12">Belongs to the peptidase S26 family.</text>
</comment>
<feature type="transmembrane region" description="Helical" evidence="12">
    <location>
        <begin position="6"/>
        <end position="29"/>
    </location>
</feature>
<keyword evidence="6" id="KW-1003">Cell membrane</keyword>
<feature type="active site" evidence="11">
    <location>
        <position position="82"/>
    </location>
</feature>
<evidence type="ECO:0000256" key="6">
    <source>
        <dbReference type="ARBA" id="ARBA00022475"/>
    </source>
</evidence>
<evidence type="ECO:0000256" key="1">
    <source>
        <dbReference type="ARBA" id="ARBA00000677"/>
    </source>
</evidence>
<protein>
    <recommendedName>
        <fullName evidence="5 12">Signal peptidase I</fullName>
        <ecNumber evidence="4 12">3.4.21.89</ecNumber>
    </recommendedName>
</protein>
<feature type="domain" description="Peptidase S26" evidence="13">
    <location>
        <begin position="55"/>
        <end position="291"/>
    </location>
</feature>
<dbReference type="PROSITE" id="PS00760">
    <property type="entry name" value="SPASE_I_2"/>
    <property type="match status" value="1"/>
</dbReference>
<dbReference type="InterPro" id="IPR019758">
    <property type="entry name" value="Pept_S26A_signal_pept_1_CS"/>
</dbReference>
<dbReference type="Pfam" id="PF10502">
    <property type="entry name" value="Peptidase_S26"/>
    <property type="match status" value="1"/>
</dbReference>
<dbReference type="InterPro" id="IPR019757">
    <property type="entry name" value="Pept_S26A_signal_pept_1_Lys-AS"/>
</dbReference>
<evidence type="ECO:0000256" key="3">
    <source>
        <dbReference type="ARBA" id="ARBA00009370"/>
    </source>
</evidence>
<evidence type="ECO:0000256" key="7">
    <source>
        <dbReference type="ARBA" id="ARBA00022692"/>
    </source>
</evidence>
<organism evidence="14 15">
    <name type="scientific">Riesia pediculicola (strain USDA)</name>
    <dbReference type="NCBI Taxonomy" id="515618"/>
    <lineage>
        <taxon>Bacteria</taxon>
        <taxon>Pseudomonadati</taxon>
        <taxon>Pseudomonadota</taxon>
        <taxon>Gammaproteobacteria</taxon>
        <taxon>Enterobacterales</taxon>
        <taxon>Enterobacteriaceae</taxon>
        <taxon>Candidatus Riesia</taxon>
    </lineage>
</organism>
<evidence type="ECO:0000256" key="12">
    <source>
        <dbReference type="RuleBase" id="RU362042"/>
    </source>
</evidence>
<keyword evidence="10 12" id="KW-0472">Membrane</keyword>
<evidence type="ECO:0000313" key="14">
    <source>
        <dbReference type="EMBL" id="ADD79727.1"/>
    </source>
</evidence>
<dbReference type="InterPro" id="IPR019533">
    <property type="entry name" value="Peptidase_S26"/>
</dbReference>
<dbReference type="eggNOG" id="COG0681">
    <property type="taxonomic scope" value="Bacteria"/>
</dbReference>
<dbReference type="PROSITE" id="PS00761">
    <property type="entry name" value="SPASE_I_3"/>
    <property type="match status" value="1"/>
</dbReference>
<dbReference type="CDD" id="cd06530">
    <property type="entry name" value="S26_SPase_I"/>
    <property type="match status" value="1"/>
</dbReference>
<dbReference type="Proteomes" id="UP000001700">
    <property type="component" value="Chromosome"/>
</dbReference>
<feature type="transmembrane region" description="Helical" evidence="12">
    <location>
        <begin position="49"/>
        <end position="72"/>
    </location>
</feature>
<dbReference type="PANTHER" id="PTHR43390">
    <property type="entry name" value="SIGNAL PEPTIDASE I"/>
    <property type="match status" value="1"/>
</dbReference>
<evidence type="ECO:0000313" key="15">
    <source>
        <dbReference type="Proteomes" id="UP000001700"/>
    </source>
</evidence>
<keyword evidence="8 12" id="KW-0378">Hydrolase</keyword>
<dbReference type="MEROPS" id="S26.001"/>
<evidence type="ECO:0000259" key="13">
    <source>
        <dbReference type="Pfam" id="PF10502"/>
    </source>
</evidence>
<dbReference type="InterPro" id="IPR019766">
    <property type="entry name" value="Sign_pep_all-beta_subdom"/>
</dbReference>
<dbReference type="OrthoDB" id="9815782at2"/>
<evidence type="ECO:0000256" key="11">
    <source>
        <dbReference type="PIRSR" id="PIRSR600223-1"/>
    </source>
</evidence>
<evidence type="ECO:0000256" key="2">
    <source>
        <dbReference type="ARBA" id="ARBA00004651"/>
    </source>
</evidence>
<dbReference type="EMBL" id="CP001085">
    <property type="protein sequence ID" value="ADD79727.1"/>
    <property type="molecule type" value="Genomic_DNA"/>
</dbReference>
<dbReference type="Gene3D" id="2.10.109.10">
    <property type="entry name" value="Umud Fragment, subunit A"/>
    <property type="match status" value="1"/>
</dbReference>
<dbReference type="GO" id="GO:0004252">
    <property type="term" value="F:serine-type endopeptidase activity"/>
    <property type="evidence" value="ECO:0007669"/>
    <property type="project" value="InterPro"/>
</dbReference>
<dbReference type="RefSeq" id="WP_013087713.1">
    <property type="nucleotide sequence ID" value="NC_014109.1"/>
</dbReference>
<dbReference type="GO" id="GO:0005886">
    <property type="term" value="C:plasma membrane"/>
    <property type="evidence" value="ECO:0007669"/>
    <property type="project" value="UniProtKB-SubCell"/>
</dbReference>
<dbReference type="AlphaFoldDB" id="D4G8B6"/>
<evidence type="ECO:0000256" key="10">
    <source>
        <dbReference type="ARBA" id="ARBA00023136"/>
    </source>
</evidence>